<dbReference type="CDD" id="cd05125">
    <property type="entry name" value="Mth938_2P1-like"/>
    <property type="match status" value="1"/>
</dbReference>
<dbReference type="Gene3D" id="3.40.1230.10">
    <property type="entry name" value="MTH938-like"/>
    <property type="match status" value="1"/>
</dbReference>
<dbReference type="InterPro" id="IPR034095">
    <property type="entry name" value="NDUF3"/>
</dbReference>
<dbReference type="AlphaFoldDB" id="A0A812CLK0"/>
<evidence type="ECO:0000313" key="6">
    <source>
        <dbReference type="EMBL" id="CAE1268956.1"/>
    </source>
</evidence>
<reference evidence="6" key="1">
    <citation type="submission" date="2021-01" db="EMBL/GenBank/DDBJ databases">
        <authorList>
            <person name="Li R."/>
            <person name="Bekaert M."/>
        </authorList>
    </citation>
    <scope>NUCLEOTIDE SEQUENCE</scope>
    <source>
        <strain evidence="6">Farmed</strain>
    </source>
</reference>
<evidence type="ECO:0000313" key="7">
    <source>
        <dbReference type="Proteomes" id="UP000597762"/>
    </source>
</evidence>
<comment type="subcellular location">
    <subcellularLocation>
        <location evidence="1">Mitochondrion</location>
    </subcellularLocation>
</comment>
<dbReference type="GO" id="GO:0005743">
    <property type="term" value="C:mitochondrial inner membrane"/>
    <property type="evidence" value="ECO:0007669"/>
    <property type="project" value="TreeGrafter"/>
</dbReference>
<feature type="region of interest" description="Disordered" evidence="5">
    <location>
        <begin position="227"/>
        <end position="251"/>
    </location>
</feature>
<dbReference type="GO" id="GO:0032981">
    <property type="term" value="P:mitochondrial respiratory chain complex I assembly"/>
    <property type="evidence" value="ECO:0007669"/>
    <property type="project" value="InterPro"/>
</dbReference>
<dbReference type="Proteomes" id="UP000597762">
    <property type="component" value="Unassembled WGS sequence"/>
</dbReference>
<dbReference type="PANTHER" id="PTHR21192">
    <property type="entry name" value="NUCLEAR PROTEIN E3-3"/>
    <property type="match status" value="1"/>
</dbReference>
<comment type="similarity">
    <text evidence="4">Belongs to the NDUFAF3 family.</text>
</comment>
<accession>A0A812CLK0</accession>
<protein>
    <recommendedName>
        <fullName evidence="2">NADH dehydrogenase [ubiquinone] 1 alpha subcomplex assembly factor 3</fullName>
    </recommendedName>
</protein>
<dbReference type="Pfam" id="PF04430">
    <property type="entry name" value="DUF498"/>
    <property type="match status" value="1"/>
</dbReference>
<dbReference type="PANTHER" id="PTHR21192:SF2">
    <property type="entry name" value="NADH DEHYDROGENASE [UBIQUINONE] 1 ALPHA SUBCOMPLEX ASSEMBLY FACTOR 3"/>
    <property type="match status" value="1"/>
</dbReference>
<dbReference type="SUPFAM" id="SSF64076">
    <property type="entry name" value="MTH938-like"/>
    <property type="match status" value="1"/>
</dbReference>
<evidence type="ECO:0000256" key="1">
    <source>
        <dbReference type="ARBA" id="ARBA00004173"/>
    </source>
</evidence>
<gene>
    <name evidence="6" type="ORF">SPHA_36341</name>
</gene>
<evidence type="ECO:0000256" key="5">
    <source>
        <dbReference type="SAM" id="MobiDB-lite"/>
    </source>
</evidence>
<keyword evidence="3" id="KW-0496">Mitochondrion</keyword>
<dbReference type="OrthoDB" id="20681at2759"/>
<dbReference type="InterPro" id="IPR007523">
    <property type="entry name" value="NDUFAF3/AAMDC"/>
</dbReference>
<evidence type="ECO:0000256" key="4">
    <source>
        <dbReference type="ARBA" id="ARBA00049984"/>
    </source>
</evidence>
<proteinExistence type="inferred from homology"/>
<comment type="caution">
    <text evidence="6">The sequence shown here is derived from an EMBL/GenBank/DDBJ whole genome shotgun (WGS) entry which is preliminary data.</text>
</comment>
<dbReference type="EMBL" id="CAHIKZ030001590">
    <property type="protein sequence ID" value="CAE1268956.1"/>
    <property type="molecule type" value="Genomic_DNA"/>
</dbReference>
<organism evidence="6 7">
    <name type="scientific">Acanthosepion pharaonis</name>
    <name type="common">Pharaoh cuttlefish</name>
    <name type="synonym">Sepia pharaonis</name>
    <dbReference type="NCBI Taxonomy" id="158019"/>
    <lineage>
        <taxon>Eukaryota</taxon>
        <taxon>Metazoa</taxon>
        <taxon>Spiralia</taxon>
        <taxon>Lophotrochozoa</taxon>
        <taxon>Mollusca</taxon>
        <taxon>Cephalopoda</taxon>
        <taxon>Coleoidea</taxon>
        <taxon>Decapodiformes</taxon>
        <taxon>Sepiida</taxon>
        <taxon>Sepiina</taxon>
        <taxon>Sepiidae</taxon>
        <taxon>Acanthosepion</taxon>
    </lineage>
</organism>
<dbReference type="InterPro" id="IPR036748">
    <property type="entry name" value="MTH938-like_sf"/>
</dbReference>
<evidence type="ECO:0000256" key="3">
    <source>
        <dbReference type="ARBA" id="ARBA00023128"/>
    </source>
</evidence>
<sequence>MFRRSISAPLCRAVKTFFPRQQVRHLDDEFAYQKSTLNLLSKEEDAELLIEAYSPLGFRFNNNIHVFGPCAVFPRSLLHWNVTSSADINENSLSLFCLLEPKLDLLILGIGSSTSNIDLSIIQYLRSKHISVEILPTEHACSTFNFLNSEHRCMAAGLIPPEYQEGLGQMSASADVNVNRAMMGFKSGILETPQDTEEEKRLHEEMYGSNNEKLWKQWYTNKRQQIIDESDKYDPNEYLKKKSPSDPDKEK</sequence>
<name>A0A812CLK0_ACAPH</name>
<evidence type="ECO:0000256" key="2">
    <source>
        <dbReference type="ARBA" id="ARBA00021776"/>
    </source>
</evidence>
<keyword evidence="7" id="KW-1185">Reference proteome</keyword>